<dbReference type="AlphaFoldDB" id="A0A0A2C5R6"/>
<name>A0A0A2C5R6_PROMR</name>
<protein>
    <submittedName>
        <fullName evidence="1">Uncharacterized protein</fullName>
    </submittedName>
</protein>
<reference evidence="2" key="1">
    <citation type="journal article" date="2014" name="Sci. Data">
        <title>Genomes of diverse isolates of the marine cyanobacterium Prochlorococcus.</title>
        <authorList>
            <person name="Biller S."/>
            <person name="Berube P."/>
            <person name="Thompson J."/>
            <person name="Kelly L."/>
            <person name="Roggensack S."/>
            <person name="Awad L."/>
            <person name="Roache-Johnson K."/>
            <person name="Ding H."/>
            <person name="Giovannoni S.J."/>
            <person name="Moore L.R."/>
            <person name="Chisholm S.W."/>
        </authorList>
    </citation>
    <scope>NUCLEOTIDE SEQUENCE [LARGE SCALE GENOMIC DNA]</scope>
    <source>
        <strain evidence="2">PAC1</strain>
    </source>
</reference>
<proteinExistence type="predicted"/>
<sequence length="40" mass="4396">MAFEIAEAVLPPLGGMISAVIADKPDSRRFCSLDFTCIFY</sequence>
<gene>
    <name evidence="1" type="ORF">EV03_0435</name>
</gene>
<organism evidence="1 2">
    <name type="scientific">Prochlorococcus marinus str. PAC1</name>
    <dbReference type="NCBI Taxonomy" id="59924"/>
    <lineage>
        <taxon>Bacteria</taxon>
        <taxon>Bacillati</taxon>
        <taxon>Cyanobacteriota</taxon>
        <taxon>Cyanophyceae</taxon>
        <taxon>Synechococcales</taxon>
        <taxon>Prochlorococcaceae</taxon>
        <taxon>Prochlorococcus</taxon>
    </lineage>
</organism>
<evidence type="ECO:0000313" key="2">
    <source>
        <dbReference type="Proteomes" id="UP000030392"/>
    </source>
</evidence>
<accession>A0A0A2C5R6</accession>
<dbReference type="EMBL" id="JNAX01000005">
    <property type="protein sequence ID" value="KGG21696.1"/>
    <property type="molecule type" value="Genomic_DNA"/>
</dbReference>
<comment type="caution">
    <text evidence="1">The sequence shown here is derived from an EMBL/GenBank/DDBJ whole genome shotgun (WGS) entry which is preliminary data.</text>
</comment>
<evidence type="ECO:0000313" key="1">
    <source>
        <dbReference type="EMBL" id="KGG21696.1"/>
    </source>
</evidence>
<dbReference type="Proteomes" id="UP000030392">
    <property type="component" value="Unassembled WGS sequence"/>
</dbReference>